<evidence type="ECO:0008006" key="3">
    <source>
        <dbReference type="Google" id="ProtNLM"/>
    </source>
</evidence>
<comment type="caution">
    <text evidence="1">The sequence shown here is derived from an EMBL/GenBank/DDBJ whole genome shotgun (WGS) entry which is preliminary data.</text>
</comment>
<dbReference type="Proteomes" id="UP001054889">
    <property type="component" value="Unassembled WGS sequence"/>
</dbReference>
<dbReference type="AlphaFoldDB" id="A0AAV5ERC0"/>
<sequence>MDGGCVGTSGAITLTVPLAGQVFDGMPHKRPGFDTSVWADIQPEILGIVLRFLPSLADRASVRSVCRHWRPGACSHDLLPPLPLLVLPKFRFSCLNSDGSLTPAHKAAMPTEVADDNVRCVGSSDDWLVRVRPSKHYNHADGRCFLVNAFSQLPRGSPSTVCFQTQHGIFAVVVSLIGTAILSWKLFMILSGGPSIFALELGEDKHGVNVSRVERCLTKPLLPGSAKNAGALRFNLVVWRGQLLQIFEYFNGYNVRRNLRKVRVFALDCSTHPYGLTEIYKVIASCGIYIPVFPCKAARRIEGDMIYFVKEYGINGRHDPLDPYYDTFVYNMRDGTTRPFADNLSPGNFGAPENKLSFPVWCFPSDRSSAN</sequence>
<protein>
    <recommendedName>
        <fullName evidence="3">F-box domain-containing protein</fullName>
    </recommendedName>
</protein>
<keyword evidence="2" id="KW-1185">Reference proteome</keyword>
<name>A0AAV5ERC0_ELECO</name>
<dbReference type="EMBL" id="BQKI01000078">
    <property type="protein sequence ID" value="GJN25190.1"/>
    <property type="molecule type" value="Genomic_DNA"/>
</dbReference>
<accession>A0AAV5ERC0</accession>
<evidence type="ECO:0000313" key="2">
    <source>
        <dbReference type="Proteomes" id="UP001054889"/>
    </source>
</evidence>
<dbReference type="PANTHER" id="PTHR33110">
    <property type="entry name" value="F-BOX/KELCH-REPEAT PROTEIN-RELATED"/>
    <property type="match status" value="1"/>
</dbReference>
<proteinExistence type="predicted"/>
<dbReference type="Gene3D" id="1.20.1280.50">
    <property type="match status" value="1"/>
</dbReference>
<organism evidence="1 2">
    <name type="scientific">Eleusine coracana subsp. coracana</name>
    <dbReference type="NCBI Taxonomy" id="191504"/>
    <lineage>
        <taxon>Eukaryota</taxon>
        <taxon>Viridiplantae</taxon>
        <taxon>Streptophyta</taxon>
        <taxon>Embryophyta</taxon>
        <taxon>Tracheophyta</taxon>
        <taxon>Spermatophyta</taxon>
        <taxon>Magnoliopsida</taxon>
        <taxon>Liliopsida</taxon>
        <taxon>Poales</taxon>
        <taxon>Poaceae</taxon>
        <taxon>PACMAD clade</taxon>
        <taxon>Chloridoideae</taxon>
        <taxon>Cynodonteae</taxon>
        <taxon>Eleusininae</taxon>
        <taxon>Eleusine</taxon>
    </lineage>
</organism>
<dbReference type="InterPro" id="IPR036047">
    <property type="entry name" value="F-box-like_dom_sf"/>
</dbReference>
<dbReference type="PANTHER" id="PTHR33110:SF23">
    <property type="entry name" value="OS04G0316800 PROTEIN"/>
    <property type="match status" value="1"/>
</dbReference>
<gene>
    <name evidence="1" type="primary">gb12988</name>
    <name evidence="1" type="ORF">PR202_gb12988</name>
</gene>
<reference evidence="1" key="1">
    <citation type="journal article" date="2018" name="DNA Res.">
        <title>Multiple hybrid de novo genome assembly of finger millet, an orphan allotetraploid crop.</title>
        <authorList>
            <person name="Hatakeyama M."/>
            <person name="Aluri S."/>
            <person name="Balachadran M.T."/>
            <person name="Sivarajan S.R."/>
            <person name="Patrignani A."/>
            <person name="Gruter S."/>
            <person name="Poveda L."/>
            <person name="Shimizu-Inatsugi R."/>
            <person name="Baeten J."/>
            <person name="Francoijs K.J."/>
            <person name="Nataraja K.N."/>
            <person name="Reddy Y.A.N."/>
            <person name="Phadnis S."/>
            <person name="Ravikumar R.L."/>
            <person name="Schlapbach R."/>
            <person name="Sreeman S.M."/>
            <person name="Shimizu K.K."/>
        </authorList>
    </citation>
    <scope>NUCLEOTIDE SEQUENCE</scope>
</reference>
<evidence type="ECO:0000313" key="1">
    <source>
        <dbReference type="EMBL" id="GJN25190.1"/>
    </source>
</evidence>
<reference evidence="1" key="2">
    <citation type="submission" date="2021-12" db="EMBL/GenBank/DDBJ databases">
        <title>Resequencing data analysis of finger millet.</title>
        <authorList>
            <person name="Hatakeyama M."/>
            <person name="Aluri S."/>
            <person name="Balachadran M.T."/>
            <person name="Sivarajan S.R."/>
            <person name="Poveda L."/>
            <person name="Shimizu-Inatsugi R."/>
            <person name="Schlapbach R."/>
            <person name="Sreeman S.M."/>
            <person name="Shimizu K.K."/>
        </authorList>
    </citation>
    <scope>NUCLEOTIDE SEQUENCE</scope>
</reference>
<dbReference type="SUPFAM" id="SSF81383">
    <property type="entry name" value="F-box domain"/>
    <property type="match status" value="1"/>
</dbReference>